<dbReference type="InterPro" id="IPR025345">
    <property type="entry name" value="DUF4249"/>
</dbReference>
<evidence type="ECO:0000313" key="3">
    <source>
        <dbReference type="Proteomes" id="UP000181790"/>
    </source>
</evidence>
<proteinExistence type="predicted"/>
<dbReference type="Pfam" id="PF14054">
    <property type="entry name" value="DUF4249"/>
    <property type="match status" value="1"/>
</dbReference>
<dbReference type="Proteomes" id="UP000181790">
    <property type="component" value="Unassembled WGS sequence"/>
</dbReference>
<dbReference type="PROSITE" id="PS51257">
    <property type="entry name" value="PROKAR_LIPOPROTEIN"/>
    <property type="match status" value="1"/>
</dbReference>
<evidence type="ECO:0000313" key="2">
    <source>
        <dbReference type="EMBL" id="OIN55830.1"/>
    </source>
</evidence>
<dbReference type="RefSeq" id="WP_071506563.1">
    <property type="nucleotide sequence ID" value="NZ_MORL01000034.1"/>
</dbReference>
<keyword evidence="3" id="KW-1185">Reference proteome</keyword>
<accession>A0A1S2VBN2</accession>
<dbReference type="EMBL" id="MORL01000034">
    <property type="protein sequence ID" value="OIN55830.1"/>
    <property type="molecule type" value="Genomic_DNA"/>
</dbReference>
<sequence>MKYALLCLLACLMSGCSREQVIQDIPFPETQNGVAVYCLLTPGDSVFASLKISQPISTQTQDSTTSVTTAQIIIQNSQTNQQAVLRYLGHDGLYGCSQQEIPVQPGNRFSLTVRIPGSTKPLQASCTVPAQAADIDTFTYGTPYADGAYQRRRYSLSWRDVSALPVAYNYAIILRYAFPVTDSGGSRVVTGESLLINEGFEKAADYV</sequence>
<dbReference type="AlphaFoldDB" id="A0A1S2VBN2"/>
<dbReference type="OrthoDB" id="1115009at2"/>
<gene>
    <name evidence="2" type="ORF">BLX24_28100</name>
</gene>
<keyword evidence="1" id="KW-0732">Signal</keyword>
<feature type="signal peptide" evidence="1">
    <location>
        <begin position="1"/>
        <end position="19"/>
    </location>
</feature>
<evidence type="ECO:0008006" key="4">
    <source>
        <dbReference type="Google" id="ProtNLM"/>
    </source>
</evidence>
<comment type="caution">
    <text evidence="2">The sequence shown here is derived from an EMBL/GenBank/DDBJ whole genome shotgun (WGS) entry which is preliminary data.</text>
</comment>
<name>A0A1S2VBN2_9BACT</name>
<organism evidence="2 3">
    <name type="scientific">Arsenicibacter rosenii</name>
    <dbReference type="NCBI Taxonomy" id="1750698"/>
    <lineage>
        <taxon>Bacteria</taxon>
        <taxon>Pseudomonadati</taxon>
        <taxon>Bacteroidota</taxon>
        <taxon>Cytophagia</taxon>
        <taxon>Cytophagales</taxon>
        <taxon>Spirosomataceae</taxon>
        <taxon>Arsenicibacter</taxon>
    </lineage>
</organism>
<evidence type="ECO:0000256" key="1">
    <source>
        <dbReference type="SAM" id="SignalP"/>
    </source>
</evidence>
<protein>
    <recommendedName>
        <fullName evidence="4">DUF4249 domain-containing protein</fullName>
    </recommendedName>
</protein>
<feature type="chain" id="PRO_5010244355" description="DUF4249 domain-containing protein" evidence="1">
    <location>
        <begin position="20"/>
        <end position="207"/>
    </location>
</feature>
<reference evidence="2 3" key="1">
    <citation type="submission" date="2016-10" db="EMBL/GenBank/DDBJ databases">
        <title>Arsenicibacter rosenii gen. nov., sp. nov., an efficient arsenic-methylating bacterium isolated from an arsenic-contaminated paddy soil.</title>
        <authorList>
            <person name="Huang K."/>
        </authorList>
    </citation>
    <scope>NUCLEOTIDE SEQUENCE [LARGE SCALE GENOMIC DNA]</scope>
    <source>
        <strain evidence="2 3">SM-1</strain>
    </source>
</reference>